<dbReference type="Gene3D" id="3.40.50.2300">
    <property type="match status" value="4"/>
</dbReference>
<evidence type="ECO:0000259" key="4">
    <source>
        <dbReference type="Pfam" id="PF13407"/>
    </source>
</evidence>
<name>A0A1H8PMC5_9FIRM</name>
<protein>
    <submittedName>
        <fullName evidence="5">Simple sugar transport system substrate-binding protein</fullName>
    </submittedName>
</protein>
<sequence length="628" mass="68593">MNRHGKNNRITAIAVLMILLLSLLPAGCRDGADQVAGGDKVKYLIGVSQANLIEPWRILMNEEIKDEAVNHKDLRLIFTDAVQSSNKQIKDVEELLAQGIDLLIISPNDSAALTPIVAEAYKKIPVIVLDRAVEGYDYTLYIGPDNVLIGRDAGKLVAELLQKQGGNVIEIQGLSGSPPVRDRSEGFREVVGSTGHINILDTIIADWQRDKAEDKLAELIPRYPRIDVIFAQNDYMALGAYRATRKLGRKDVKVVGIDGFAGPTGGLKLVEEGILEGTFTCPTGGREAVQYAIAILNHERGIPKKIILRSNKMTRETIPEYLQAREGRQGNVSRTGGRIVVGFSQVGAESGWRIANSESIKQAAKDEGIELLFVEADQRQEKQIETIRSFIEQKVDVIAFAPVVATGWEGILKEAKAAGIPVILSDRAVEGVDPSLYTTFIGGDFVEEGRRAARWLAAKTKGWPTVNIVELEGTIGSAPAIDRKKGFDEISKDHPAFKVLYSASGDFTEVQGKEAMQAALAIYGGDIQVVYAHNDDMALGAIQAIEEFGLKPGRDILVVSIDATRAAFKAMLEGKLNCAVECTPLLGPQLMQAVKWHMAGRQLPIRIITSEEVFPSELAAQEYSSRRY</sequence>
<proteinExistence type="inferred from homology"/>
<dbReference type="EMBL" id="FODY01000002">
    <property type="protein sequence ID" value="SEO42693.1"/>
    <property type="molecule type" value="Genomic_DNA"/>
</dbReference>
<keyword evidence="5" id="KW-0762">Sugar transport</keyword>
<evidence type="ECO:0000313" key="6">
    <source>
        <dbReference type="Proteomes" id="UP000198847"/>
    </source>
</evidence>
<reference evidence="5 6" key="1">
    <citation type="submission" date="2016-10" db="EMBL/GenBank/DDBJ databases">
        <authorList>
            <person name="de Groot N.N."/>
        </authorList>
    </citation>
    <scope>NUCLEOTIDE SEQUENCE [LARGE SCALE GENOMIC DNA]</scope>
    <source>
        <strain evidence="5 6">DSM 13305</strain>
    </source>
</reference>
<dbReference type="PANTHER" id="PTHR46847:SF1">
    <property type="entry name" value="D-ALLOSE-BINDING PERIPLASMIC PROTEIN-RELATED"/>
    <property type="match status" value="1"/>
</dbReference>
<accession>A0A1H8PMC5</accession>
<evidence type="ECO:0000256" key="1">
    <source>
        <dbReference type="ARBA" id="ARBA00004196"/>
    </source>
</evidence>
<dbReference type="RefSeq" id="WP_245732187.1">
    <property type="nucleotide sequence ID" value="NZ_FODY01000002.1"/>
</dbReference>
<keyword evidence="3" id="KW-0732">Signal</keyword>
<dbReference type="CDD" id="cd06308">
    <property type="entry name" value="PBP1_sensor_kinase-like"/>
    <property type="match status" value="1"/>
</dbReference>
<comment type="similarity">
    <text evidence="2">Belongs to the bacterial solute-binding protein 2 family.</text>
</comment>
<dbReference type="GO" id="GO:0030313">
    <property type="term" value="C:cell envelope"/>
    <property type="evidence" value="ECO:0007669"/>
    <property type="project" value="UniProtKB-SubCell"/>
</dbReference>
<dbReference type="GO" id="GO:0030246">
    <property type="term" value="F:carbohydrate binding"/>
    <property type="evidence" value="ECO:0007669"/>
    <property type="project" value="UniProtKB-ARBA"/>
</dbReference>
<keyword evidence="5" id="KW-0813">Transport</keyword>
<organism evidence="5 6">
    <name type="scientific">Propionispora vibrioides</name>
    <dbReference type="NCBI Taxonomy" id="112903"/>
    <lineage>
        <taxon>Bacteria</taxon>
        <taxon>Bacillati</taxon>
        <taxon>Bacillota</taxon>
        <taxon>Negativicutes</taxon>
        <taxon>Selenomonadales</taxon>
        <taxon>Sporomusaceae</taxon>
        <taxon>Propionispora</taxon>
    </lineage>
</organism>
<dbReference type="STRING" id="112903.SAMN04490178_10213"/>
<evidence type="ECO:0000256" key="3">
    <source>
        <dbReference type="ARBA" id="ARBA00022729"/>
    </source>
</evidence>
<dbReference type="InterPro" id="IPR028082">
    <property type="entry name" value="Peripla_BP_I"/>
</dbReference>
<dbReference type="AlphaFoldDB" id="A0A1H8PMC5"/>
<comment type="subcellular location">
    <subcellularLocation>
        <location evidence="1">Cell envelope</location>
    </subcellularLocation>
</comment>
<dbReference type="SUPFAM" id="SSF53822">
    <property type="entry name" value="Periplasmic binding protein-like I"/>
    <property type="match status" value="2"/>
</dbReference>
<gene>
    <name evidence="5" type="ORF">SAMN04490178_10213</name>
</gene>
<evidence type="ECO:0000256" key="2">
    <source>
        <dbReference type="ARBA" id="ARBA00007639"/>
    </source>
</evidence>
<dbReference type="CDD" id="cd06309">
    <property type="entry name" value="PBP1_galactofuranose_YtfQ-like"/>
    <property type="match status" value="1"/>
</dbReference>
<dbReference type="Proteomes" id="UP000198847">
    <property type="component" value="Unassembled WGS sequence"/>
</dbReference>
<dbReference type="Pfam" id="PF13407">
    <property type="entry name" value="Peripla_BP_4"/>
    <property type="match status" value="2"/>
</dbReference>
<dbReference type="PANTHER" id="PTHR46847">
    <property type="entry name" value="D-ALLOSE-BINDING PERIPLASMIC PROTEIN-RELATED"/>
    <property type="match status" value="1"/>
</dbReference>
<feature type="domain" description="Periplasmic binding protein" evidence="4">
    <location>
        <begin position="45"/>
        <end position="298"/>
    </location>
</feature>
<keyword evidence="6" id="KW-1185">Reference proteome</keyword>
<evidence type="ECO:0000313" key="5">
    <source>
        <dbReference type="EMBL" id="SEO42693.1"/>
    </source>
</evidence>
<dbReference type="InterPro" id="IPR025997">
    <property type="entry name" value="SBP_2_dom"/>
</dbReference>
<feature type="domain" description="Periplasmic binding protein" evidence="4">
    <location>
        <begin position="342"/>
        <end position="593"/>
    </location>
</feature>